<evidence type="ECO:0008006" key="2">
    <source>
        <dbReference type="Google" id="ProtNLM"/>
    </source>
</evidence>
<protein>
    <recommendedName>
        <fullName evidence="2">Glycosyltransferase</fullName>
    </recommendedName>
</protein>
<dbReference type="EMBL" id="MN740342">
    <property type="protein sequence ID" value="QHU01468.1"/>
    <property type="molecule type" value="Genomic_DNA"/>
</dbReference>
<organism evidence="1">
    <name type="scientific">viral metagenome</name>
    <dbReference type="NCBI Taxonomy" id="1070528"/>
    <lineage>
        <taxon>unclassified sequences</taxon>
        <taxon>metagenomes</taxon>
        <taxon>organismal metagenomes</taxon>
    </lineage>
</organism>
<name>A0A6C0JCG4_9ZZZZ</name>
<dbReference type="AlphaFoldDB" id="A0A6C0JCG4"/>
<sequence length="237" mass="27865">MKVFITFGAGGQNYIDAGKRLIKQAKSTGYFDKIILYTEKDLKNDNEFWNQHSIFISKNKRGYGYWIWKSYIIKKTMEIMKDGDILLYLDCGCEIGDSIQLLIPRFFNDIENDKIIGTKTKNEKEWCKMDLLLHFDMQDSNLIHTSQHQAGAIMFYICEKTKFIVDLWYNTGCDYHMIDDSPSIKTNLNCFKEHRHDQAIFSLITKKYNIYSNKSLYNCIYYLRNKSGFSKLGKSDS</sequence>
<evidence type="ECO:0000313" key="1">
    <source>
        <dbReference type="EMBL" id="QHU01468.1"/>
    </source>
</evidence>
<reference evidence="1" key="1">
    <citation type="journal article" date="2020" name="Nature">
        <title>Giant virus diversity and host interactions through global metagenomics.</title>
        <authorList>
            <person name="Schulz F."/>
            <person name="Roux S."/>
            <person name="Paez-Espino D."/>
            <person name="Jungbluth S."/>
            <person name="Walsh D.A."/>
            <person name="Denef V.J."/>
            <person name="McMahon K.D."/>
            <person name="Konstantinidis K.T."/>
            <person name="Eloe-Fadrosh E.A."/>
            <person name="Kyrpides N.C."/>
            <person name="Woyke T."/>
        </authorList>
    </citation>
    <scope>NUCLEOTIDE SEQUENCE</scope>
    <source>
        <strain evidence="1">GVMAG-M-3300025860-25</strain>
    </source>
</reference>
<accession>A0A6C0JCG4</accession>
<proteinExistence type="predicted"/>